<dbReference type="Proteomes" id="UP000677305">
    <property type="component" value="Chromosome"/>
</dbReference>
<sequence length="852" mass="99307">MLFSNELKKTIDADFEEVLKLIEYKKQEIQRGLDQCNEIEQYCIKFLYTCMPLSDMANYSFDIYLSYVRHGLFLKENMPWGDKIPSNIFLKYVMFYRINNENIEDCRRTFYNNLIDRIKDKDMPEAVIEVNYWCLEQATYQTTDERTASPLTVLRSAYGRCGEESTFTVTALRSVGIPARQVYVPRWSHCDDNHAWVEVWCNGKWNYLGACEPEPSLNIGWFTAAASRAMLINSRIFTSMNNVNQIVDEELISKNDKAALVNSIENYADTKKLVVKILDSNNEPMDKVKVRFEVLNYSEFYPVATVITNNDGIAGVTLGLGDIYIHAVKDNRFINKLVDTRNQDEIVLSWNDSIIEEVVVEDIDIVPPIDNMKYAISLTDSEKESGKKRFTECNHKRKQKESNFITHDNVSKLMNENNYKDDALKDIFIKSKGNYQEIKAFIDSKIECSIDDKIILLTSLSNKDYTDITNTILQEHLIYSMEYKSNYPEEIFQNYIMNPRVHFEMITNYRKYILDYFDEDTKKRFIEHPTSIWDYIDTYITELPKLEYNLLSTNPVDLLKLKKGNSMSKKILFVAICRTLGIPARIDKENLELQYYTEDRFINVNHILQKSHIKLTLINEDNTNWKYWLNFTIAKLNNGVYETLDLVDRKWVNDKLTLELEPGNYRIITSNRMPNGSIFSKKYCFILFVEKELGISLRQGKLEDMFKNIEINDFKLIDKDNNKIIASNILGDKKNIIIWIEEGKEPTEHVLNEMLEHQDILNKLPCNIIFVLRNKEALTNATLNKTLKVYPNIQIYYDESAANASPIARRVYVDPDKLPLILLTNKGLNVVYAFSGYNVGLSDLIIKIIEAI</sequence>
<feature type="domain" description="Transglutaminase-like" evidence="1">
    <location>
        <begin position="153"/>
        <end position="212"/>
    </location>
</feature>
<accession>A0A8J8M7F4</accession>
<dbReference type="SUPFAM" id="SSF54001">
    <property type="entry name" value="Cysteine proteinases"/>
    <property type="match status" value="2"/>
</dbReference>
<dbReference type="InterPro" id="IPR008964">
    <property type="entry name" value="Invasin/intimin_cell_adhesion"/>
</dbReference>
<dbReference type="KEGG" id="vgu:HYG85_01660"/>
<evidence type="ECO:0000313" key="3">
    <source>
        <dbReference type="Proteomes" id="UP000677305"/>
    </source>
</evidence>
<dbReference type="Gene3D" id="2.60.40.1120">
    <property type="entry name" value="Carboxypeptidase-like, regulatory domain"/>
    <property type="match status" value="1"/>
</dbReference>
<keyword evidence="3" id="KW-1185">Reference proteome</keyword>
<name>A0A8J8M7F4_9FIRM</name>
<dbReference type="RefSeq" id="WP_212692008.1">
    <property type="nucleotide sequence ID" value="NZ_CP058561.1"/>
</dbReference>
<protein>
    <submittedName>
        <fullName evidence="2">Transglutaminase domain-containing protein</fullName>
    </submittedName>
</protein>
<dbReference type="EMBL" id="CP058561">
    <property type="protein sequence ID" value="QUH27689.1"/>
    <property type="molecule type" value="Genomic_DNA"/>
</dbReference>
<dbReference type="PANTHER" id="PTHR35532:SF5">
    <property type="entry name" value="CARBOHYDRATE-BINDING DOMAIN-CONTAINING PROTEIN"/>
    <property type="match status" value="1"/>
</dbReference>
<evidence type="ECO:0000313" key="2">
    <source>
        <dbReference type="EMBL" id="QUH27689.1"/>
    </source>
</evidence>
<dbReference type="AlphaFoldDB" id="A0A8J8M7F4"/>
<dbReference type="SMART" id="SM00460">
    <property type="entry name" value="TGc"/>
    <property type="match status" value="1"/>
</dbReference>
<proteinExistence type="predicted"/>
<dbReference type="PANTHER" id="PTHR35532">
    <property type="entry name" value="SIMILAR TO POLYHYDROXYALKANOATE DEPOLYMERASE"/>
    <property type="match status" value="1"/>
</dbReference>
<evidence type="ECO:0000259" key="1">
    <source>
        <dbReference type="SMART" id="SM00460"/>
    </source>
</evidence>
<reference evidence="2 3" key="1">
    <citation type="submission" date="2020-07" db="EMBL/GenBank/DDBJ databases">
        <title>Vallitalea guaymasensis genome.</title>
        <authorList>
            <person name="Postec A."/>
        </authorList>
    </citation>
    <scope>NUCLEOTIDE SEQUENCE [LARGE SCALE GENOMIC DNA]</scope>
    <source>
        <strain evidence="2 3">Ra1766G1</strain>
    </source>
</reference>
<dbReference type="Gene3D" id="3.10.620.30">
    <property type="match status" value="1"/>
</dbReference>
<dbReference type="InterPro" id="IPR038765">
    <property type="entry name" value="Papain-like_cys_pep_sf"/>
</dbReference>
<gene>
    <name evidence="2" type="ORF">HYG85_01660</name>
</gene>
<dbReference type="SUPFAM" id="SSF49373">
    <property type="entry name" value="Invasin/intimin cell-adhesion fragments"/>
    <property type="match status" value="1"/>
</dbReference>
<dbReference type="Pfam" id="PF01841">
    <property type="entry name" value="Transglut_core"/>
    <property type="match status" value="2"/>
</dbReference>
<organism evidence="2 3">
    <name type="scientific">Vallitalea guaymasensis</name>
    <dbReference type="NCBI Taxonomy" id="1185412"/>
    <lineage>
        <taxon>Bacteria</taxon>
        <taxon>Bacillati</taxon>
        <taxon>Bacillota</taxon>
        <taxon>Clostridia</taxon>
        <taxon>Lachnospirales</taxon>
        <taxon>Vallitaleaceae</taxon>
        <taxon>Vallitalea</taxon>
    </lineage>
</organism>
<dbReference type="InterPro" id="IPR002931">
    <property type="entry name" value="Transglutaminase-like"/>
</dbReference>